<comment type="subcellular location">
    <subcellularLocation>
        <location evidence="1">Cytoplasm</location>
    </subcellularLocation>
</comment>
<dbReference type="CDD" id="cd00096">
    <property type="entry name" value="Ig"/>
    <property type="match status" value="1"/>
</dbReference>
<evidence type="ECO:0000256" key="1">
    <source>
        <dbReference type="ARBA" id="ARBA00004496"/>
    </source>
</evidence>
<dbReference type="InterPro" id="IPR013783">
    <property type="entry name" value="Ig-like_fold"/>
</dbReference>
<dbReference type="SMART" id="SM00408">
    <property type="entry name" value="IGc2"/>
    <property type="match status" value="2"/>
</dbReference>
<dbReference type="InterPro" id="IPR036179">
    <property type="entry name" value="Ig-like_dom_sf"/>
</dbReference>
<dbReference type="PANTHER" id="PTHR35971:SF5">
    <property type="entry name" value="OBSCURIN LIKE CYTOSKELETAL ADAPTOR 1"/>
    <property type="match status" value="1"/>
</dbReference>
<dbReference type="InterPro" id="IPR003598">
    <property type="entry name" value="Ig_sub2"/>
</dbReference>
<dbReference type="SMART" id="SM00409">
    <property type="entry name" value="IG"/>
    <property type="match status" value="2"/>
</dbReference>
<feature type="region of interest" description="Disordered" evidence="5">
    <location>
        <begin position="71"/>
        <end position="104"/>
    </location>
</feature>
<dbReference type="Proteomes" id="UP000507470">
    <property type="component" value="Unassembled WGS sequence"/>
</dbReference>
<keyword evidence="7" id="KW-0808">Transferase</keyword>
<evidence type="ECO:0000313" key="7">
    <source>
        <dbReference type="EMBL" id="CAC5418431.1"/>
    </source>
</evidence>
<dbReference type="PANTHER" id="PTHR35971">
    <property type="entry name" value="SI:DKEY-31G6.6"/>
    <property type="match status" value="1"/>
</dbReference>
<dbReference type="InterPro" id="IPR007110">
    <property type="entry name" value="Ig-like_dom"/>
</dbReference>
<dbReference type="GO" id="GO:0005737">
    <property type="term" value="C:cytoplasm"/>
    <property type="evidence" value="ECO:0007669"/>
    <property type="project" value="UniProtKB-SubCell"/>
</dbReference>
<dbReference type="FunFam" id="2.60.40.10:FF:000214">
    <property type="entry name" value="titin isoform X1"/>
    <property type="match status" value="1"/>
</dbReference>
<evidence type="ECO:0000256" key="4">
    <source>
        <dbReference type="ARBA" id="ARBA00023157"/>
    </source>
</evidence>
<keyword evidence="3" id="KW-0597">Phosphoprotein</keyword>
<dbReference type="InterPro" id="IPR052385">
    <property type="entry name" value="Obscurin/Obscurin-like_Reg"/>
</dbReference>
<proteinExistence type="predicted"/>
<accession>A0A6J8EHC8</accession>
<gene>
    <name evidence="7" type="ORF">MCOR_50867</name>
</gene>
<dbReference type="EC" id="2.7.11.1" evidence="7"/>
<evidence type="ECO:0000313" key="8">
    <source>
        <dbReference type="Proteomes" id="UP000507470"/>
    </source>
</evidence>
<keyword evidence="8" id="KW-1185">Reference proteome</keyword>
<organism evidence="7 8">
    <name type="scientific">Mytilus coruscus</name>
    <name type="common">Sea mussel</name>
    <dbReference type="NCBI Taxonomy" id="42192"/>
    <lineage>
        <taxon>Eukaryota</taxon>
        <taxon>Metazoa</taxon>
        <taxon>Spiralia</taxon>
        <taxon>Lophotrochozoa</taxon>
        <taxon>Mollusca</taxon>
        <taxon>Bivalvia</taxon>
        <taxon>Autobranchia</taxon>
        <taxon>Pteriomorphia</taxon>
        <taxon>Mytilida</taxon>
        <taxon>Mytiloidea</taxon>
        <taxon>Mytilidae</taxon>
        <taxon>Mytilinae</taxon>
        <taxon>Mytilus</taxon>
    </lineage>
</organism>
<dbReference type="PROSITE" id="PS50835">
    <property type="entry name" value="IG_LIKE"/>
    <property type="match status" value="2"/>
</dbReference>
<dbReference type="Pfam" id="PF07679">
    <property type="entry name" value="I-set"/>
    <property type="match status" value="2"/>
</dbReference>
<dbReference type="InterPro" id="IPR003599">
    <property type="entry name" value="Ig_sub"/>
</dbReference>
<evidence type="ECO:0000256" key="2">
    <source>
        <dbReference type="ARBA" id="ARBA00022490"/>
    </source>
</evidence>
<name>A0A6J8EHC8_MYTCO</name>
<evidence type="ECO:0000256" key="3">
    <source>
        <dbReference type="ARBA" id="ARBA00022553"/>
    </source>
</evidence>
<feature type="domain" description="Ig-like" evidence="6">
    <location>
        <begin position="584"/>
        <end position="650"/>
    </location>
</feature>
<keyword evidence="2" id="KW-0963">Cytoplasm</keyword>
<dbReference type="GO" id="GO:0004674">
    <property type="term" value="F:protein serine/threonine kinase activity"/>
    <property type="evidence" value="ECO:0007669"/>
    <property type="project" value="UniProtKB-EC"/>
</dbReference>
<evidence type="ECO:0000256" key="5">
    <source>
        <dbReference type="SAM" id="MobiDB-lite"/>
    </source>
</evidence>
<feature type="domain" description="Ig-like" evidence="6">
    <location>
        <begin position="475"/>
        <end position="580"/>
    </location>
</feature>
<dbReference type="Gene3D" id="2.60.40.10">
    <property type="entry name" value="Immunoglobulins"/>
    <property type="match status" value="2"/>
</dbReference>
<evidence type="ECO:0000259" key="6">
    <source>
        <dbReference type="PROSITE" id="PS50835"/>
    </source>
</evidence>
<dbReference type="AlphaFoldDB" id="A0A6J8EHC8"/>
<dbReference type="InterPro" id="IPR013098">
    <property type="entry name" value="Ig_I-set"/>
</dbReference>
<sequence>MEDIEKVRAWATAKKLDEHTADQLLKNGFNSMESLSLLTLEDIQTFDIPLGQEKMLMHAVDKTFVKETQVSGASNMAPNDAEPQSDMRAGSSITGSGLDVHPHQRDGDDPYIRALMDQLKTNQLSATVLPETSQNGTQQGTVPGVSNIFSWLDPQLCLKSVPIVDSKHLDIIDFVCSNVFQSDINNESLIFSGKWGQLVFKSGPVKPKLESITLCQWSMANISIMYKLLETGALNPQNYLDYMSYSKRIYQLITCYDMVSVFFYDREYRCLQHQHKFRWCTDVPHLQTVFLRPRFQQPNYNNVNMSNNSKSWGKGNTKPTGYASYTHAGKEICRWFNGRRGCQSTFCKFEHICSVPGCNRDSAQSHSSGGPSKNSGSGGGGFHDLDWFYVNWEQDFPGCSSFHINELEAFSVILAAKRWSSSWENKRVIVLCDNMATVAFINKCTSRNKILMGFLREVFWLSASFNFHIKAVHVPGSSNVLADHISRLQESIIFIKQLEYQNSIEGDRVPFVCEVNLENIPGRWSKDGQELKPSEAISITTVGKIHILVIHSVTANDSGNYTCHITNKNSSAQLTVSEVSIIKPIEEQQQHIEGDKVTFTCEVNSDVLPGTWFKNGKELNCSDYLDIIANGRIREIVIHRVTVDDRGYYSFKIAGKTSGGLLVVLDEFTPDRINYIRLYHLLETVAEPVVRKIFDCEIHPNQLKKILNKNSNKIHYLKLHKHINMREYDLLYPRRAEYSVKFEIKNYDCKRIHQNKEEDSKLKAEIECAVLDLYSNVEGDHKVKVVAFESCSLIVILQLISTSDENNLNKILKTAVYKGKVGAFETESTGFRFTRLGSK</sequence>
<dbReference type="SUPFAM" id="SSF48726">
    <property type="entry name" value="Immunoglobulin"/>
    <property type="match status" value="2"/>
</dbReference>
<dbReference type="EMBL" id="CACVKT020008919">
    <property type="protein sequence ID" value="CAC5418431.1"/>
    <property type="molecule type" value="Genomic_DNA"/>
</dbReference>
<dbReference type="OrthoDB" id="10060908at2759"/>
<keyword evidence="4" id="KW-1015">Disulfide bond</keyword>
<reference evidence="7 8" key="1">
    <citation type="submission" date="2020-06" db="EMBL/GenBank/DDBJ databases">
        <authorList>
            <person name="Li R."/>
            <person name="Bekaert M."/>
        </authorList>
    </citation>
    <scope>NUCLEOTIDE SEQUENCE [LARGE SCALE GENOMIC DNA]</scope>
    <source>
        <strain evidence="8">wild</strain>
    </source>
</reference>
<protein>
    <submittedName>
        <fullName evidence="7">TTN</fullName>
        <ecNumber evidence="7">2.7.11.1</ecNumber>
    </submittedName>
</protein>
<dbReference type="CDD" id="cd09275">
    <property type="entry name" value="RNase_HI_RT_DIRS1"/>
    <property type="match status" value="1"/>
</dbReference>